<dbReference type="EMBL" id="DTMM01000010">
    <property type="protein sequence ID" value="HFT92450.1"/>
    <property type="molecule type" value="Genomic_DNA"/>
</dbReference>
<protein>
    <recommendedName>
        <fullName evidence="4">6-carboxyhexanoate--CoA ligase</fullName>
        <ecNumber evidence="4">6.2.1.14</ecNumber>
    </recommendedName>
</protein>
<accession>A0A7C3QQS6</accession>
<keyword evidence="5" id="KW-0436">Ligase</keyword>
<dbReference type="UniPathway" id="UPA00999">
    <property type="reaction ID" value="UER00351"/>
</dbReference>
<evidence type="ECO:0000256" key="9">
    <source>
        <dbReference type="ARBA" id="ARBA00022842"/>
    </source>
</evidence>
<evidence type="ECO:0000256" key="5">
    <source>
        <dbReference type="ARBA" id="ARBA00022598"/>
    </source>
</evidence>
<evidence type="ECO:0000256" key="2">
    <source>
        <dbReference type="ARBA" id="ARBA00005075"/>
    </source>
</evidence>
<evidence type="ECO:0000256" key="10">
    <source>
        <dbReference type="ARBA" id="ARBA00049553"/>
    </source>
</evidence>
<gene>
    <name evidence="11" type="ORF">ENX03_00640</name>
</gene>
<comment type="catalytic activity">
    <reaction evidence="10">
        <text>heptanedioate + ATP + CoA = 6-carboxyhexanoyl-CoA + AMP + diphosphate</text>
        <dbReference type="Rhea" id="RHEA:14781"/>
        <dbReference type="ChEBI" id="CHEBI:30616"/>
        <dbReference type="ChEBI" id="CHEBI:33019"/>
        <dbReference type="ChEBI" id="CHEBI:36165"/>
        <dbReference type="ChEBI" id="CHEBI:57287"/>
        <dbReference type="ChEBI" id="CHEBI:57360"/>
        <dbReference type="ChEBI" id="CHEBI:456215"/>
        <dbReference type="EC" id="6.2.1.14"/>
    </reaction>
</comment>
<dbReference type="GO" id="GO:0042410">
    <property type="term" value="F:6-carboxyhexanoate-CoA ligase activity"/>
    <property type="evidence" value="ECO:0007669"/>
    <property type="project" value="UniProtKB-EC"/>
</dbReference>
<comment type="pathway">
    <text evidence="2">Metabolic intermediate metabolism; pimeloyl-CoA biosynthesis; pimeloyl-CoA from pimelate: step 1/1.</text>
</comment>
<dbReference type="InterPro" id="IPR005499">
    <property type="entry name" value="BioW"/>
</dbReference>
<keyword evidence="9" id="KW-0460">Magnesium</keyword>
<evidence type="ECO:0000256" key="4">
    <source>
        <dbReference type="ARBA" id="ARBA00012984"/>
    </source>
</evidence>
<comment type="caution">
    <text evidence="11">The sequence shown here is derived from an EMBL/GenBank/DDBJ whole genome shotgun (WGS) entry which is preliminary data.</text>
</comment>
<reference evidence="11" key="1">
    <citation type="journal article" date="2020" name="mSystems">
        <title>Genome- and Community-Level Interaction Insights into Carbon Utilization and Element Cycling Functions of Hydrothermarchaeota in Hydrothermal Sediment.</title>
        <authorList>
            <person name="Zhou Z."/>
            <person name="Liu Y."/>
            <person name="Xu W."/>
            <person name="Pan J."/>
            <person name="Luo Z.H."/>
            <person name="Li M."/>
        </authorList>
    </citation>
    <scope>NUCLEOTIDE SEQUENCE [LARGE SCALE GENOMIC DNA]</scope>
    <source>
        <strain evidence="11">SpSt-902</strain>
    </source>
</reference>
<name>A0A7C3QQS6_9BACT</name>
<evidence type="ECO:0000256" key="7">
    <source>
        <dbReference type="ARBA" id="ARBA00022756"/>
    </source>
</evidence>
<evidence type="ECO:0000256" key="8">
    <source>
        <dbReference type="ARBA" id="ARBA00022840"/>
    </source>
</evidence>
<keyword evidence="6" id="KW-0547">Nucleotide-binding</keyword>
<evidence type="ECO:0000256" key="3">
    <source>
        <dbReference type="ARBA" id="ARBA00011738"/>
    </source>
</evidence>
<sequence length="290" mass="31502">MSAPDTESLSKKGGHLYSVRMRAFINDQHLSGGEDLVSRNALGERVLSLLEQGLTSSKNSDSLAPSLNIRIEPVPETDIVPSVLLPVYCLESGSHEDTLSFLRNALDTGFARLSVPGKMLFGHFLDILGGSGQKLSGASFILPSGQRVTPEKTGVRVSHFGIIPHLRQILLKEAATHPAGSGRRFIEALQIASKIMSHPVPEIEVCVSDNPDYTTGYLALKGFGYIRLPHIKPEGQEWGGRLIGLSSEIPPSLLSELSFYLSRVPVLFVDRSPLFPSENAIALLERLKKG</sequence>
<dbReference type="GO" id="GO:0009102">
    <property type="term" value="P:biotin biosynthetic process"/>
    <property type="evidence" value="ECO:0007669"/>
    <property type="project" value="UniProtKB-KW"/>
</dbReference>
<dbReference type="EC" id="6.2.1.14" evidence="4"/>
<organism evidence="11">
    <name type="scientific">Leptospirillum ferriphilum</name>
    <dbReference type="NCBI Taxonomy" id="178606"/>
    <lineage>
        <taxon>Bacteria</taxon>
        <taxon>Pseudomonadati</taxon>
        <taxon>Nitrospirota</taxon>
        <taxon>Nitrospiria</taxon>
        <taxon>Nitrospirales</taxon>
        <taxon>Nitrospiraceae</taxon>
        <taxon>Leptospirillum</taxon>
    </lineage>
</organism>
<dbReference type="Pfam" id="PF03744">
    <property type="entry name" value="BioW"/>
    <property type="match status" value="1"/>
</dbReference>
<dbReference type="AlphaFoldDB" id="A0A7C3QQS6"/>
<comment type="subunit">
    <text evidence="3">Homodimer.</text>
</comment>
<keyword evidence="8" id="KW-0067">ATP-binding</keyword>
<proteinExistence type="predicted"/>
<evidence type="ECO:0000256" key="1">
    <source>
        <dbReference type="ARBA" id="ARBA00001946"/>
    </source>
</evidence>
<keyword evidence="7" id="KW-0093">Biotin biosynthesis</keyword>
<evidence type="ECO:0000313" key="11">
    <source>
        <dbReference type="EMBL" id="HFT92450.1"/>
    </source>
</evidence>
<dbReference type="GO" id="GO:0005524">
    <property type="term" value="F:ATP binding"/>
    <property type="evidence" value="ECO:0007669"/>
    <property type="project" value="UniProtKB-KW"/>
</dbReference>
<comment type="cofactor">
    <cofactor evidence="1">
        <name>Mg(2+)</name>
        <dbReference type="ChEBI" id="CHEBI:18420"/>
    </cofactor>
</comment>
<evidence type="ECO:0000256" key="6">
    <source>
        <dbReference type="ARBA" id="ARBA00022741"/>
    </source>
</evidence>